<evidence type="ECO:0000256" key="3">
    <source>
        <dbReference type="ARBA" id="ARBA00023125"/>
    </source>
</evidence>
<sequence>MDDQQHDRVRIDKWLWAARFFKTRSLATEAVELGRVLINTDRVKPARTVRLGDTILVRRGEEMMTVTVLGISDTRGPAPIAQQLYAETAESILLREARKEQARYLAGDGYQGKGRPTKRDRRQLTRFEGS</sequence>
<dbReference type="GO" id="GO:0003677">
    <property type="term" value="F:DNA binding"/>
    <property type="evidence" value="ECO:0007669"/>
    <property type="project" value="UniProtKB-KW"/>
</dbReference>
<evidence type="ECO:0000256" key="5">
    <source>
        <dbReference type="SAM" id="MobiDB-lite"/>
    </source>
</evidence>
<keyword evidence="3" id="KW-0238">DNA-binding</keyword>
<keyword evidence="2 4" id="KW-0694">RNA-binding</keyword>
<gene>
    <name evidence="7" type="ORF">HNQ59_000795</name>
</gene>
<accession>A0A840MLW7</accession>
<dbReference type="GO" id="GO:0034605">
    <property type="term" value="P:cellular response to heat"/>
    <property type="evidence" value="ECO:0007669"/>
    <property type="project" value="InterPro"/>
</dbReference>
<name>A0A840MLW7_9PROT</name>
<dbReference type="EMBL" id="JACHHY010000004">
    <property type="protein sequence ID" value="MBB5017526.1"/>
    <property type="molecule type" value="Genomic_DNA"/>
</dbReference>
<keyword evidence="7" id="KW-0346">Stress response</keyword>
<proteinExistence type="inferred from homology"/>
<feature type="region of interest" description="Disordered" evidence="5">
    <location>
        <begin position="106"/>
        <end position="130"/>
    </location>
</feature>
<dbReference type="InterPro" id="IPR036986">
    <property type="entry name" value="S4_RNA-bd_sf"/>
</dbReference>
<dbReference type="InterPro" id="IPR025708">
    <property type="entry name" value="HSP15"/>
</dbReference>
<dbReference type="RefSeq" id="WP_184035491.1">
    <property type="nucleotide sequence ID" value="NZ_JACHHY010000004.1"/>
</dbReference>
<keyword evidence="8" id="KW-1185">Reference proteome</keyword>
<evidence type="ECO:0000256" key="4">
    <source>
        <dbReference type="PROSITE-ProRule" id="PRU00182"/>
    </source>
</evidence>
<dbReference type="SMART" id="SM00363">
    <property type="entry name" value="S4"/>
    <property type="match status" value="1"/>
</dbReference>
<evidence type="ECO:0000259" key="6">
    <source>
        <dbReference type="SMART" id="SM00363"/>
    </source>
</evidence>
<dbReference type="CDD" id="cd00165">
    <property type="entry name" value="S4"/>
    <property type="match status" value="1"/>
</dbReference>
<evidence type="ECO:0000256" key="2">
    <source>
        <dbReference type="ARBA" id="ARBA00022884"/>
    </source>
</evidence>
<evidence type="ECO:0000256" key="1">
    <source>
        <dbReference type="ARBA" id="ARBA00008396"/>
    </source>
</evidence>
<feature type="domain" description="RNA-binding S4" evidence="6">
    <location>
        <begin position="9"/>
        <end position="71"/>
    </location>
</feature>
<dbReference type="Gene3D" id="3.10.290.10">
    <property type="entry name" value="RNA-binding S4 domain"/>
    <property type="match status" value="1"/>
</dbReference>
<dbReference type="Pfam" id="PF01479">
    <property type="entry name" value="S4"/>
    <property type="match status" value="1"/>
</dbReference>
<evidence type="ECO:0000313" key="8">
    <source>
        <dbReference type="Proteomes" id="UP000575898"/>
    </source>
</evidence>
<dbReference type="GO" id="GO:0003727">
    <property type="term" value="F:single-stranded RNA binding"/>
    <property type="evidence" value="ECO:0007669"/>
    <property type="project" value="InterPro"/>
</dbReference>
<protein>
    <submittedName>
        <fullName evidence="7">Ribosome-associated heat shock protein Hsp15</fullName>
    </submittedName>
</protein>
<dbReference type="Proteomes" id="UP000575898">
    <property type="component" value="Unassembled WGS sequence"/>
</dbReference>
<comment type="caution">
    <text evidence="7">The sequence shown here is derived from an EMBL/GenBank/DDBJ whole genome shotgun (WGS) entry which is preliminary data.</text>
</comment>
<comment type="similarity">
    <text evidence="1">Belongs to the HSP15 family.</text>
</comment>
<dbReference type="PROSITE" id="PS50889">
    <property type="entry name" value="S4"/>
    <property type="match status" value="1"/>
</dbReference>
<reference evidence="7 8" key="1">
    <citation type="submission" date="2020-08" db="EMBL/GenBank/DDBJ databases">
        <title>Genomic Encyclopedia of Type Strains, Phase IV (KMG-IV): sequencing the most valuable type-strain genomes for metagenomic binning, comparative biology and taxonomic classification.</title>
        <authorList>
            <person name="Goeker M."/>
        </authorList>
    </citation>
    <scope>NUCLEOTIDE SEQUENCE [LARGE SCALE GENOMIC DNA]</scope>
    <source>
        <strain evidence="7 8">DSM 27165</strain>
    </source>
</reference>
<dbReference type="GO" id="GO:0043023">
    <property type="term" value="F:ribosomal large subunit binding"/>
    <property type="evidence" value="ECO:0007669"/>
    <property type="project" value="InterPro"/>
</dbReference>
<dbReference type="SUPFAM" id="SSF55174">
    <property type="entry name" value="Alpha-L RNA-binding motif"/>
    <property type="match status" value="1"/>
</dbReference>
<dbReference type="InterPro" id="IPR002942">
    <property type="entry name" value="S4_RNA-bd"/>
</dbReference>
<evidence type="ECO:0000313" key="7">
    <source>
        <dbReference type="EMBL" id="MBB5017526.1"/>
    </source>
</evidence>
<organism evidence="7 8">
    <name type="scientific">Chitinivorax tropicus</name>
    <dbReference type="NCBI Taxonomy" id="714531"/>
    <lineage>
        <taxon>Bacteria</taxon>
        <taxon>Pseudomonadati</taxon>
        <taxon>Pseudomonadota</taxon>
        <taxon>Betaproteobacteria</taxon>
        <taxon>Chitinivorax</taxon>
    </lineage>
</organism>
<dbReference type="PIRSF" id="PIRSF016821">
    <property type="entry name" value="HSP15"/>
    <property type="match status" value="1"/>
</dbReference>
<dbReference type="AlphaFoldDB" id="A0A840MLW7"/>